<dbReference type="GO" id="GO:0051259">
    <property type="term" value="P:protein complex oligomerization"/>
    <property type="evidence" value="ECO:0007669"/>
    <property type="project" value="InterPro"/>
</dbReference>
<dbReference type="InterPro" id="IPR036386">
    <property type="entry name" value="HscB_C_sf"/>
</dbReference>
<dbReference type="GO" id="GO:0051087">
    <property type="term" value="F:protein-folding chaperone binding"/>
    <property type="evidence" value="ECO:0007669"/>
    <property type="project" value="InterPro"/>
</dbReference>
<dbReference type="Gene3D" id="1.10.287.110">
    <property type="entry name" value="DnaJ domain"/>
    <property type="match status" value="1"/>
</dbReference>
<evidence type="ECO:0000256" key="3">
    <source>
        <dbReference type="ARBA" id="ARBA00025596"/>
    </source>
</evidence>
<dbReference type="InterPro" id="IPR001623">
    <property type="entry name" value="DnaJ_domain"/>
</dbReference>
<dbReference type="EMBL" id="JACIFF010000001">
    <property type="protein sequence ID" value="MBB4077564.1"/>
    <property type="molecule type" value="Genomic_DNA"/>
</dbReference>
<dbReference type="PANTHER" id="PTHR14021:SF15">
    <property type="entry name" value="IRON-SULFUR CLUSTER CO-CHAPERONE PROTEIN HSCB"/>
    <property type="match status" value="1"/>
</dbReference>
<accession>A0A840DWJ7</accession>
<dbReference type="InterPro" id="IPR009073">
    <property type="entry name" value="HscB_oligo_C"/>
</dbReference>
<dbReference type="InterPro" id="IPR036869">
    <property type="entry name" value="J_dom_sf"/>
</dbReference>
<dbReference type="Proteomes" id="UP000576209">
    <property type="component" value="Unassembled WGS sequence"/>
</dbReference>
<reference evidence="5 6" key="1">
    <citation type="submission" date="2020-08" db="EMBL/GenBank/DDBJ databases">
        <title>Genomic Encyclopedia of Type Strains, Phase IV (KMG-IV): sequencing the most valuable type-strain genomes for metagenomic binning, comparative biology and taxonomic classification.</title>
        <authorList>
            <person name="Goeker M."/>
        </authorList>
    </citation>
    <scope>NUCLEOTIDE SEQUENCE [LARGE SCALE GENOMIC DNA]</scope>
    <source>
        <strain evidence="5 6">DSM 105137</strain>
    </source>
</reference>
<dbReference type="SUPFAM" id="SSF46565">
    <property type="entry name" value="Chaperone J-domain"/>
    <property type="match status" value="1"/>
</dbReference>
<dbReference type="Gene3D" id="1.20.1280.20">
    <property type="entry name" value="HscB, C-terminal domain"/>
    <property type="match status" value="1"/>
</dbReference>
<dbReference type="InterPro" id="IPR004640">
    <property type="entry name" value="HscB"/>
</dbReference>
<dbReference type="PROSITE" id="PS50076">
    <property type="entry name" value="DNAJ_2"/>
    <property type="match status" value="1"/>
</dbReference>
<dbReference type="Pfam" id="PF07743">
    <property type="entry name" value="HSCB_C"/>
    <property type="match status" value="1"/>
</dbReference>
<dbReference type="GO" id="GO:0001671">
    <property type="term" value="F:ATPase activator activity"/>
    <property type="evidence" value="ECO:0007669"/>
    <property type="project" value="InterPro"/>
</dbReference>
<dbReference type="GO" id="GO:0044571">
    <property type="term" value="P:[2Fe-2S] cluster assembly"/>
    <property type="evidence" value="ECO:0007669"/>
    <property type="project" value="InterPro"/>
</dbReference>
<feature type="domain" description="J" evidence="4">
    <location>
        <begin position="3"/>
        <end position="77"/>
    </location>
</feature>
<dbReference type="PANTHER" id="PTHR14021">
    <property type="entry name" value="IRON-SULFUR CLUSTER CO-CHAPERONE PROTEIN HSCB"/>
    <property type="match status" value="1"/>
</dbReference>
<sequence length="169" mass="19659">MTDYFSFFGLRPSPTLDRAALKKAFYSNSKRFHPDFHTLEAAGVQDEVLEQSTINNQGYRILSDDDQRLRHLLELKQVLGPEGSNQVPQDFLLEIMEVNEALMELDFEDDPSVRVKVTGLIDQLEADLDREVGPIMENYDDDTVTEAELEALKDYYLKRRYLLRLREKI</sequence>
<evidence type="ECO:0000256" key="1">
    <source>
        <dbReference type="ARBA" id="ARBA00010476"/>
    </source>
</evidence>
<keyword evidence="2" id="KW-0143">Chaperone</keyword>
<name>A0A840DWJ7_9BACT</name>
<dbReference type="CDD" id="cd06257">
    <property type="entry name" value="DnaJ"/>
    <property type="match status" value="1"/>
</dbReference>
<proteinExistence type="inferred from homology"/>
<comment type="similarity">
    <text evidence="1">Belongs to the HscB family.</text>
</comment>
<gene>
    <name evidence="5" type="ORF">GGR28_000165</name>
</gene>
<organism evidence="5 6">
    <name type="scientific">Neolewinella aquimaris</name>
    <dbReference type="NCBI Taxonomy" id="1835722"/>
    <lineage>
        <taxon>Bacteria</taxon>
        <taxon>Pseudomonadati</taxon>
        <taxon>Bacteroidota</taxon>
        <taxon>Saprospiria</taxon>
        <taxon>Saprospirales</taxon>
        <taxon>Lewinellaceae</taxon>
        <taxon>Neolewinella</taxon>
    </lineage>
</organism>
<dbReference type="AlphaFoldDB" id="A0A840DWJ7"/>
<keyword evidence="6" id="KW-1185">Reference proteome</keyword>
<evidence type="ECO:0000313" key="6">
    <source>
        <dbReference type="Proteomes" id="UP000576209"/>
    </source>
</evidence>
<comment type="function">
    <text evidence="3">Co-chaperone involved in the maturation of iron-sulfur cluster-containing proteins. Seems to help targeting proteins to be folded toward HscA.</text>
</comment>
<comment type="caution">
    <text evidence="5">The sequence shown here is derived from an EMBL/GenBank/DDBJ whole genome shotgun (WGS) entry which is preliminary data.</text>
</comment>
<protein>
    <submittedName>
        <fullName evidence="5">Molecular chaperone HscB</fullName>
    </submittedName>
</protein>
<dbReference type="RefSeq" id="WP_183493823.1">
    <property type="nucleotide sequence ID" value="NZ_JACIFF010000001.1"/>
</dbReference>
<evidence type="ECO:0000259" key="4">
    <source>
        <dbReference type="PROSITE" id="PS50076"/>
    </source>
</evidence>
<evidence type="ECO:0000313" key="5">
    <source>
        <dbReference type="EMBL" id="MBB4077564.1"/>
    </source>
</evidence>
<evidence type="ECO:0000256" key="2">
    <source>
        <dbReference type="ARBA" id="ARBA00023186"/>
    </source>
</evidence>